<dbReference type="RefSeq" id="WP_390226569.1">
    <property type="nucleotide sequence ID" value="NZ_JBHSCN010000001.1"/>
</dbReference>
<comment type="caution">
    <text evidence="1">The sequence shown here is derived from an EMBL/GenBank/DDBJ whole genome shotgun (WGS) entry which is preliminary data.</text>
</comment>
<evidence type="ECO:0000313" key="2">
    <source>
        <dbReference type="Proteomes" id="UP001595900"/>
    </source>
</evidence>
<keyword evidence="2" id="KW-1185">Reference proteome</keyword>
<dbReference type="Pfam" id="PF19371">
    <property type="entry name" value="DUF5946"/>
    <property type="match status" value="1"/>
</dbReference>
<evidence type="ECO:0000313" key="1">
    <source>
        <dbReference type="EMBL" id="MFC4241822.1"/>
    </source>
</evidence>
<dbReference type="Proteomes" id="UP001595900">
    <property type="component" value="Unassembled WGS sequence"/>
</dbReference>
<dbReference type="InterPro" id="IPR045990">
    <property type="entry name" value="DUF5946"/>
</dbReference>
<protein>
    <submittedName>
        <fullName evidence="1">DUF5946 family protein</fullName>
    </submittedName>
</protein>
<gene>
    <name evidence="1" type="ORF">ACFOYW_00435</name>
</gene>
<name>A0ABV8Q045_9MICO</name>
<sequence>MTAGPCFGCGAIVPDVDGPTHPYIHSSAGCWKKFGEVQAQESRRFGYPPAHRLVVDAYAAQHPGDGSDRRDRQSVFVHLVALCAMLERGLAPASATRLLGTLVHLQGGFPRLERDSGPGDLTVLHMLDAPDYEGYERRAREWADAVWGSWAEHHETIRKALAAGG</sequence>
<organism evidence="1 2">
    <name type="scientific">Gryllotalpicola reticulitermitis</name>
    <dbReference type="NCBI Taxonomy" id="1184153"/>
    <lineage>
        <taxon>Bacteria</taxon>
        <taxon>Bacillati</taxon>
        <taxon>Actinomycetota</taxon>
        <taxon>Actinomycetes</taxon>
        <taxon>Micrococcales</taxon>
        <taxon>Microbacteriaceae</taxon>
        <taxon>Gryllotalpicola</taxon>
    </lineage>
</organism>
<proteinExistence type="predicted"/>
<dbReference type="EMBL" id="JBHSCN010000001">
    <property type="protein sequence ID" value="MFC4241822.1"/>
    <property type="molecule type" value="Genomic_DNA"/>
</dbReference>
<accession>A0ABV8Q045</accession>
<reference evidence="2" key="1">
    <citation type="journal article" date="2019" name="Int. J. Syst. Evol. Microbiol.">
        <title>The Global Catalogue of Microorganisms (GCM) 10K type strain sequencing project: providing services to taxonomists for standard genome sequencing and annotation.</title>
        <authorList>
            <consortium name="The Broad Institute Genomics Platform"/>
            <consortium name="The Broad Institute Genome Sequencing Center for Infectious Disease"/>
            <person name="Wu L."/>
            <person name="Ma J."/>
        </authorList>
    </citation>
    <scope>NUCLEOTIDE SEQUENCE [LARGE SCALE GENOMIC DNA]</scope>
    <source>
        <strain evidence="2">CGMCC 1.10363</strain>
    </source>
</reference>